<dbReference type="EMBL" id="JACAZH010000006">
    <property type="protein sequence ID" value="KAF7366564.1"/>
    <property type="molecule type" value="Genomic_DNA"/>
</dbReference>
<evidence type="ECO:0000313" key="2">
    <source>
        <dbReference type="EMBL" id="KAF7366564.1"/>
    </source>
</evidence>
<evidence type="ECO:0000256" key="1">
    <source>
        <dbReference type="SAM" id="MobiDB-lite"/>
    </source>
</evidence>
<feature type="compositionally biased region" description="Low complexity" evidence="1">
    <location>
        <begin position="13"/>
        <end position="26"/>
    </location>
</feature>
<feature type="compositionally biased region" description="Basic and acidic residues" evidence="1">
    <location>
        <begin position="45"/>
        <end position="63"/>
    </location>
</feature>
<evidence type="ECO:0000313" key="3">
    <source>
        <dbReference type="Proteomes" id="UP000623467"/>
    </source>
</evidence>
<accession>A0A8H7D8V7</accession>
<comment type="caution">
    <text evidence="2">The sequence shown here is derived from an EMBL/GenBank/DDBJ whole genome shotgun (WGS) entry which is preliminary data.</text>
</comment>
<organism evidence="2 3">
    <name type="scientific">Mycena sanguinolenta</name>
    <dbReference type="NCBI Taxonomy" id="230812"/>
    <lineage>
        <taxon>Eukaryota</taxon>
        <taxon>Fungi</taxon>
        <taxon>Dikarya</taxon>
        <taxon>Basidiomycota</taxon>
        <taxon>Agaricomycotina</taxon>
        <taxon>Agaricomycetes</taxon>
        <taxon>Agaricomycetidae</taxon>
        <taxon>Agaricales</taxon>
        <taxon>Marasmiineae</taxon>
        <taxon>Mycenaceae</taxon>
        <taxon>Mycena</taxon>
    </lineage>
</organism>
<proteinExistence type="predicted"/>
<dbReference type="Proteomes" id="UP000623467">
    <property type="component" value="Unassembled WGS sequence"/>
</dbReference>
<feature type="compositionally biased region" description="Basic and acidic residues" evidence="1">
    <location>
        <begin position="1"/>
        <end position="12"/>
    </location>
</feature>
<dbReference type="AlphaFoldDB" id="A0A8H7D8V7"/>
<sequence>MSRTAPRADAEPRAAAYASARRPPSSEIRAQPSLCRLAINIAHQRPPDTRPTHRRWSAEERSGYTRPASEPGTTAPLLSKTQETGTLGTRAEWNRTRPRVGLPGAEEIRGN</sequence>
<keyword evidence="3" id="KW-1185">Reference proteome</keyword>
<protein>
    <submittedName>
        <fullName evidence="2">Uncharacterized protein</fullName>
    </submittedName>
</protein>
<reference evidence="2" key="1">
    <citation type="submission" date="2020-05" db="EMBL/GenBank/DDBJ databases">
        <title>Mycena genomes resolve the evolution of fungal bioluminescence.</title>
        <authorList>
            <person name="Tsai I.J."/>
        </authorList>
    </citation>
    <scope>NUCLEOTIDE SEQUENCE</scope>
    <source>
        <strain evidence="2">160909Yilan</strain>
    </source>
</reference>
<gene>
    <name evidence="2" type="ORF">MSAN_00913800</name>
</gene>
<name>A0A8H7D8V7_9AGAR</name>
<feature type="region of interest" description="Disordered" evidence="1">
    <location>
        <begin position="1"/>
        <end position="31"/>
    </location>
</feature>
<feature type="region of interest" description="Disordered" evidence="1">
    <location>
        <begin position="43"/>
        <end position="111"/>
    </location>
</feature>